<dbReference type="Pfam" id="PF00151">
    <property type="entry name" value="Lipase"/>
    <property type="match status" value="1"/>
</dbReference>
<dbReference type="Proteomes" id="UP000299102">
    <property type="component" value="Unassembled WGS sequence"/>
</dbReference>
<feature type="region of interest" description="Disordered" evidence="5">
    <location>
        <begin position="313"/>
        <end position="339"/>
    </location>
</feature>
<comment type="subcellular location">
    <subcellularLocation>
        <location evidence="1">Secreted</location>
    </subcellularLocation>
</comment>
<dbReference type="OrthoDB" id="199913at2759"/>
<dbReference type="InterPro" id="IPR029058">
    <property type="entry name" value="AB_hydrolase_fold"/>
</dbReference>
<organism evidence="7 8">
    <name type="scientific">Eumeta variegata</name>
    <name type="common">Bagworm moth</name>
    <name type="synonym">Eumeta japonica</name>
    <dbReference type="NCBI Taxonomy" id="151549"/>
    <lineage>
        <taxon>Eukaryota</taxon>
        <taxon>Metazoa</taxon>
        <taxon>Ecdysozoa</taxon>
        <taxon>Arthropoda</taxon>
        <taxon>Hexapoda</taxon>
        <taxon>Insecta</taxon>
        <taxon>Pterygota</taxon>
        <taxon>Neoptera</taxon>
        <taxon>Endopterygota</taxon>
        <taxon>Lepidoptera</taxon>
        <taxon>Glossata</taxon>
        <taxon>Ditrysia</taxon>
        <taxon>Tineoidea</taxon>
        <taxon>Psychidae</taxon>
        <taxon>Oiketicinae</taxon>
        <taxon>Eumeta</taxon>
    </lineage>
</organism>
<dbReference type="GO" id="GO:0017171">
    <property type="term" value="F:serine hydrolase activity"/>
    <property type="evidence" value="ECO:0007669"/>
    <property type="project" value="TreeGrafter"/>
</dbReference>
<dbReference type="EMBL" id="BGZK01000664">
    <property type="protein sequence ID" value="GBP55248.1"/>
    <property type="molecule type" value="Genomic_DNA"/>
</dbReference>
<dbReference type="InterPro" id="IPR013818">
    <property type="entry name" value="Lipase"/>
</dbReference>
<evidence type="ECO:0000256" key="2">
    <source>
        <dbReference type="ARBA" id="ARBA00010701"/>
    </source>
</evidence>
<dbReference type="STRING" id="151549.A0A4C1WUZ2"/>
<dbReference type="GO" id="GO:0016042">
    <property type="term" value="P:lipid catabolic process"/>
    <property type="evidence" value="ECO:0007669"/>
    <property type="project" value="TreeGrafter"/>
</dbReference>
<evidence type="ECO:0000313" key="7">
    <source>
        <dbReference type="EMBL" id="GBP55248.1"/>
    </source>
</evidence>
<keyword evidence="3" id="KW-0964">Secreted</keyword>
<dbReference type="GO" id="GO:0005615">
    <property type="term" value="C:extracellular space"/>
    <property type="evidence" value="ECO:0007669"/>
    <property type="project" value="TreeGrafter"/>
</dbReference>
<keyword evidence="8" id="KW-1185">Reference proteome</keyword>
<dbReference type="PANTHER" id="PTHR11610:SF169">
    <property type="entry name" value="GH15759P-RELATED"/>
    <property type="match status" value="1"/>
</dbReference>
<feature type="domain" description="Lipase" evidence="6">
    <location>
        <begin position="215"/>
        <end position="309"/>
    </location>
</feature>
<evidence type="ECO:0000256" key="5">
    <source>
        <dbReference type="SAM" id="MobiDB-lite"/>
    </source>
</evidence>
<sequence>MGGGERTVLAWETGDECSAQDPSSGSTVISLFRSLRFPSNSLYPDHAFGSQFRFQSYCPISTSTIPVHGLGPAFIHNSHSGLALVSDYGNISNTHCLNFRLAFYSDLFRRRFRFRLPEPHLLTSGTSPTTYVLRGDHNVIIVDARRLKAGPWYLTAAENTWYIGRFVAHFIDYLVSSSVFDFNFPVPVPHLESVTESWYQYQIGPRTHEHRGLDLSKTHLVGHSLGAQSAGVAGGTLTSGKVARITGLDPALPLFDKLSDIQKLDASDAQFVDVIHTDAGIFGVQKSIGHADFYPNGGLSPQPGCELEIKPMEERSQTKSHEIPQRLGGSKSRHIATLE</sequence>
<evidence type="ECO:0000256" key="1">
    <source>
        <dbReference type="ARBA" id="ARBA00004613"/>
    </source>
</evidence>
<gene>
    <name evidence="7" type="primary">Liph</name>
    <name evidence="7" type="ORF">EVAR_24444_1</name>
</gene>
<dbReference type="SUPFAM" id="SSF53474">
    <property type="entry name" value="alpha/beta-Hydrolases"/>
    <property type="match status" value="1"/>
</dbReference>
<dbReference type="GO" id="GO:0016298">
    <property type="term" value="F:lipase activity"/>
    <property type="evidence" value="ECO:0007669"/>
    <property type="project" value="InterPro"/>
</dbReference>
<evidence type="ECO:0000259" key="6">
    <source>
        <dbReference type="Pfam" id="PF00151"/>
    </source>
</evidence>
<protein>
    <submittedName>
        <fullName evidence="7">Lipase member H</fullName>
    </submittedName>
</protein>
<feature type="compositionally biased region" description="Basic and acidic residues" evidence="5">
    <location>
        <begin position="313"/>
        <end position="324"/>
    </location>
</feature>
<evidence type="ECO:0000256" key="3">
    <source>
        <dbReference type="ARBA" id="ARBA00022525"/>
    </source>
</evidence>
<evidence type="ECO:0000256" key="4">
    <source>
        <dbReference type="RuleBase" id="RU004262"/>
    </source>
</evidence>
<reference evidence="7 8" key="1">
    <citation type="journal article" date="2019" name="Commun. Biol.">
        <title>The bagworm genome reveals a unique fibroin gene that provides high tensile strength.</title>
        <authorList>
            <person name="Kono N."/>
            <person name="Nakamura H."/>
            <person name="Ohtoshi R."/>
            <person name="Tomita M."/>
            <person name="Numata K."/>
            <person name="Arakawa K."/>
        </authorList>
    </citation>
    <scope>NUCLEOTIDE SEQUENCE [LARGE SCALE GENOMIC DNA]</scope>
</reference>
<comment type="similarity">
    <text evidence="2 4">Belongs to the AB hydrolase superfamily. Lipase family.</text>
</comment>
<comment type="caution">
    <text evidence="7">The sequence shown here is derived from an EMBL/GenBank/DDBJ whole genome shotgun (WGS) entry which is preliminary data.</text>
</comment>
<dbReference type="Gene3D" id="3.40.50.1820">
    <property type="entry name" value="alpha/beta hydrolase"/>
    <property type="match status" value="1"/>
</dbReference>
<accession>A0A4C1WUZ2</accession>
<name>A0A4C1WUZ2_EUMVA</name>
<dbReference type="InterPro" id="IPR000734">
    <property type="entry name" value="TAG_lipase"/>
</dbReference>
<dbReference type="PANTHER" id="PTHR11610">
    <property type="entry name" value="LIPASE"/>
    <property type="match status" value="1"/>
</dbReference>
<dbReference type="AlphaFoldDB" id="A0A4C1WUZ2"/>
<evidence type="ECO:0000313" key="8">
    <source>
        <dbReference type="Proteomes" id="UP000299102"/>
    </source>
</evidence>
<proteinExistence type="inferred from homology"/>